<dbReference type="OrthoDB" id="9771846at2"/>
<protein>
    <submittedName>
        <fullName evidence="3">WecB/TagA/CpsF family glycosyltransferase</fullName>
    </submittedName>
</protein>
<evidence type="ECO:0000313" key="3">
    <source>
        <dbReference type="EMBL" id="MZP44240.1"/>
    </source>
</evidence>
<evidence type="ECO:0000256" key="1">
    <source>
        <dbReference type="ARBA" id="ARBA00022676"/>
    </source>
</evidence>
<name>A0A845LGX1_HELGE</name>
<dbReference type="Pfam" id="PF03808">
    <property type="entry name" value="Glyco_tran_WecG"/>
    <property type="match status" value="1"/>
</dbReference>
<dbReference type="GO" id="GO:0016758">
    <property type="term" value="F:hexosyltransferase activity"/>
    <property type="evidence" value="ECO:0007669"/>
    <property type="project" value="TreeGrafter"/>
</dbReference>
<evidence type="ECO:0000256" key="2">
    <source>
        <dbReference type="ARBA" id="ARBA00022679"/>
    </source>
</evidence>
<dbReference type="EMBL" id="WXEX01000014">
    <property type="protein sequence ID" value="MZP44240.1"/>
    <property type="molecule type" value="Genomic_DNA"/>
</dbReference>
<organism evidence="3 4">
    <name type="scientific">Heliomicrobium gestii</name>
    <name type="common">Heliobacterium gestii</name>
    <dbReference type="NCBI Taxonomy" id="2699"/>
    <lineage>
        <taxon>Bacteria</taxon>
        <taxon>Bacillati</taxon>
        <taxon>Bacillota</taxon>
        <taxon>Clostridia</taxon>
        <taxon>Eubacteriales</taxon>
        <taxon>Heliobacteriaceae</taxon>
        <taxon>Heliomicrobium</taxon>
    </lineage>
</organism>
<sequence length="272" mass="30654">MMDTPWRSILGSRVDGIDYGSAIENIIDWARKGESRYLCAATVHMIMEAFDDKVYRDMLNSADLVVPDGMPLVWMLQAEGLRGQGRVYGPNLTLVLCEAAEREGIPVAFYGGSQETLQRLIVNMKSRFPSLPIVHASSPPFASALDQDLSDVRPLAASGARILFVGLGCPKQERWMARRKGHLPMAMVGVGAAFDFHAGTLRQAPPWVQQIGMEWCFRLLMEPSRLWKRYLKQNPRFLFHAFLQLTRLQRWAIHDLAPLSPAKQESSSRLTK</sequence>
<dbReference type="NCBIfam" id="TIGR00696">
    <property type="entry name" value="wecG_tagA_cpsF"/>
    <property type="match status" value="1"/>
</dbReference>
<dbReference type="PANTHER" id="PTHR34136:SF1">
    <property type="entry name" value="UDP-N-ACETYL-D-MANNOSAMINURONIC ACID TRANSFERASE"/>
    <property type="match status" value="1"/>
</dbReference>
<gene>
    <name evidence="3" type="ORF">GTO89_14495</name>
</gene>
<dbReference type="RefSeq" id="WP_161262811.1">
    <property type="nucleotide sequence ID" value="NZ_JAFBDC010000014.1"/>
</dbReference>
<reference evidence="3 4" key="1">
    <citation type="submission" date="2020-01" db="EMBL/GenBank/DDBJ databases">
        <title>Whole genome sequence of Heliobacterium gestii DSM 11169.</title>
        <authorList>
            <person name="Kyndt J.A."/>
            <person name="Meyer T.E."/>
        </authorList>
    </citation>
    <scope>NUCLEOTIDE SEQUENCE [LARGE SCALE GENOMIC DNA]</scope>
    <source>
        <strain evidence="3 4">DSM 11169</strain>
    </source>
</reference>
<dbReference type="AlphaFoldDB" id="A0A845LGX1"/>
<dbReference type="InterPro" id="IPR004629">
    <property type="entry name" value="WecG_TagA_CpsF"/>
</dbReference>
<dbReference type="Proteomes" id="UP000471031">
    <property type="component" value="Unassembled WGS sequence"/>
</dbReference>
<keyword evidence="1" id="KW-0328">Glycosyltransferase</keyword>
<keyword evidence="2 3" id="KW-0808">Transferase</keyword>
<proteinExistence type="predicted"/>
<evidence type="ECO:0000313" key="4">
    <source>
        <dbReference type="Proteomes" id="UP000471031"/>
    </source>
</evidence>
<dbReference type="PANTHER" id="PTHR34136">
    <property type="match status" value="1"/>
</dbReference>
<accession>A0A845LGX1</accession>
<dbReference type="CDD" id="cd06533">
    <property type="entry name" value="Glyco_transf_WecG_TagA"/>
    <property type="match status" value="1"/>
</dbReference>
<keyword evidence="4" id="KW-1185">Reference proteome</keyword>
<comment type="caution">
    <text evidence="3">The sequence shown here is derived from an EMBL/GenBank/DDBJ whole genome shotgun (WGS) entry which is preliminary data.</text>
</comment>